<gene>
    <name evidence="2" type="ORF">LEMA_P123250.1</name>
</gene>
<keyword evidence="3" id="KW-1185">Reference proteome</keyword>
<feature type="region of interest" description="Disordered" evidence="1">
    <location>
        <begin position="1"/>
        <end position="33"/>
    </location>
</feature>
<organism evidence="3">
    <name type="scientific">Leptosphaeria maculans (strain JN3 / isolate v23.1.3 / race Av1-4-5-6-7-8)</name>
    <name type="common">Blackleg fungus</name>
    <name type="synonym">Phoma lingam</name>
    <dbReference type="NCBI Taxonomy" id="985895"/>
    <lineage>
        <taxon>Eukaryota</taxon>
        <taxon>Fungi</taxon>
        <taxon>Dikarya</taxon>
        <taxon>Ascomycota</taxon>
        <taxon>Pezizomycotina</taxon>
        <taxon>Dothideomycetes</taxon>
        <taxon>Pleosporomycetidae</taxon>
        <taxon>Pleosporales</taxon>
        <taxon>Pleosporineae</taxon>
        <taxon>Leptosphaeriaceae</taxon>
        <taxon>Plenodomus</taxon>
        <taxon>Plenodomus lingam/Leptosphaeria maculans species complex</taxon>
    </lineage>
</organism>
<dbReference type="EMBL" id="FP929120">
    <property type="protein sequence ID" value="CBX94173.1"/>
    <property type="molecule type" value="Genomic_DNA"/>
</dbReference>
<dbReference type="VEuPathDB" id="FungiDB:LEMA_P123250.1"/>
<dbReference type="InParanoid" id="E4ZRZ3"/>
<evidence type="ECO:0000256" key="1">
    <source>
        <dbReference type="SAM" id="MobiDB-lite"/>
    </source>
</evidence>
<sequence>MTLHISQHSPPNGATSRCRYTTSNLSARRKAPERFSPITRESLRLTSPASGYIKRWCMLVKDQKPRGSVKGFMCTGPGIWDGPQNATPSHMAYAPNFQDSQEVCLKDTKNRFSCPRLFKTLVLLTGVSDFLATTHVLLGIGKPPVRSGLQHRNFTLSSYTVGNSMDLGKYCYSPSEECIVHLKCLARIIHLFAQVRILQLDGTANNTPVTSCHVKHGDGVQPFPRLYHLHTSHQPLH</sequence>
<evidence type="ECO:0000313" key="2">
    <source>
        <dbReference type="EMBL" id="CBX94173.1"/>
    </source>
</evidence>
<reference evidence="3" key="1">
    <citation type="journal article" date="2011" name="Nat. Commun.">
        <title>Effector diversification within compartments of the Leptosphaeria maculans genome affected by Repeat-Induced Point mutations.</title>
        <authorList>
            <person name="Rouxel T."/>
            <person name="Grandaubert J."/>
            <person name="Hane J.K."/>
            <person name="Hoede C."/>
            <person name="van de Wouw A.P."/>
            <person name="Couloux A."/>
            <person name="Dominguez V."/>
            <person name="Anthouard V."/>
            <person name="Bally P."/>
            <person name="Bourras S."/>
            <person name="Cozijnsen A.J."/>
            <person name="Ciuffetti L.M."/>
            <person name="Degrave A."/>
            <person name="Dilmaghani A."/>
            <person name="Duret L."/>
            <person name="Fudal I."/>
            <person name="Goodwin S.B."/>
            <person name="Gout L."/>
            <person name="Glaser N."/>
            <person name="Linglin J."/>
            <person name="Kema G.H.J."/>
            <person name="Lapalu N."/>
            <person name="Lawrence C.B."/>
            <person name="May K."/>
            <person name="Meyer M."/>
            <person name="Ollivier B."/>
            <person name="Poulain J."/>
            <person name="Schoch C.L."/>
            <person name="Simon A."/>
            <person name="Spatafora J.W."/>
            <person name="Stachowiak A."/>
            <person name="Turgeon B.G."/>
            <person name="Tyler B.M."/>
            <person name="Vincent D."/>
            <person name="Weissenbach J."/>
            <person name="Amselem J."/>
            <person name="Quesneville H."/>
            <person name="Oliver R.P."/>
            <person name="Wincker P."/>
            <person name="Balesdent M.-H."/>
            <person name="Howlett B.J."/>
        </authorList>
    </citation>
    <scope>NUCLEOTIDE SEQUENCE [LARGE SCALE GENOMIC DNA]</scope>
    <source>
        <strain evidence="3">JN3 / isolate v23.1.3 / race Av1-4-5-6-7-8</strain>
    </source>
</reference>
<accession>E4ZRZ3</accession>
<evidence type="ECO:0000313" key="3">
    <source>
        <dbReference type="Proteomes" id="UP000002668"/>
    </source>
</evidence>
<dbReference type="HOGENOM" id="CLU_1170819_0_0_1"/>
<feature type="compositionally biased region" description="Polar residues" evidence="1">
    <location>
        <begin position="1"/>
        <end position="26"/>
    </location>
</feature>
<name>E4ZRZ3_LEPMJ</name>
<dbReference type="AlphaFoldDB" id="E4ZRZ3"/>
<protein>
    <submittedName>
        <fullName evidence="2">Predicted protein</fullName>
    </submittedName>
</protein>
<proteinExistence type="predicted"/>
<dbReference type="Proteomes" id="UP000002668">
    <property type="component" value="Genome"/>
</dbReference>